<keyword evidence="3" id="KW-1185">Reference proteome</keyword>
<organism evidence="2 3">
    <name type="scientific">Pseudoramibacter alactolyticus ATCC 23263</name>
    <dbReference type="NCBI Taxonomy" id="887929"/>
    <lineage>
        <taxon>Bacteria</taxon>
        <taxon>Bacillati</taxon>
        <taxon>Bacillota</taxon>
        <taxon>Clostridia</taxon>
        <taxon>Eubacteriales</taxon>
        <taxon>Eubacteriaceae</taxon>
        <taxon>Pseudoramibacter</taxon>
    </lineage>
</organism>
<keyword evidence="2" id="KW-0687">Ribonucleoprotein</keyword>
<accession>E6MHN8</accession>
<dbReference type="EMBL" id="AEQN01000020">
    <property type="protein sequence ID" value="EFV01401.1"/>
    <property type="molecule type" value="Genomic_DNA"/>
</dbReference>
<feature type="domain" description="Ribosomal protein eL8/eL30/eS12/Gadd45" evidence="1">
    <location>
        <begin position="17"/>
        <end position="88"/>
    </location>
</feature>
<dbReference type="OrthoDB" id="2353623at2"/>
<dbReference type="Pfam" id="PF01248">
    <property type="entry name" value="Ribosomal_L7Ae"/>
    <property type="match status" value="1"/>
</dbReference>
<keyword evidence="2" id="KW-0689">Ribosomal protein</keyword>
<dbReference type="Gene3D" id="3.30.1330.30">
    <property type="match status" value="1"/>
</dbReference>
<dbReference type="AlphaFoldDB" id="E6MHN8"/>
<reference evidence="2 3" key="1">
    <citation type="submission" date="2010-12" db="EMBL/GenBank/DDBJ databases">
        <authorList>
            <person name="Muzny D."/>
            <person name="Qin X."/>
            <person name="Deng J."/>
            <person name="Jiang H."/>
            <person name="Liu Y."/>
            <person name="Qu J."/>
            <person name="Song X.-Z."/>
            <person name="Zhang L."/>
            <person name="Thornton R."/>
            <person name="Coyle M."/>
            <person name="Francisco L."/>
            <person name="Jackson L."/>
            <person name="Javaid M."/>
            <person name="Korchina V."/>
            <person name="Kovar C."/>
            <person name="Mata R."/>
            <person name="Mathew T."/>
            <person name="Ngo R."/>
            <person name="Nguyen L."/>
            <person name="Nguyen N."/>
            <person name="Okwuonu G."/>
            <person name="Ongeri F."/>
            <person name="Pham C."/>
            <person name="Simmons D."/>
            <person name="Wilczek-Boney K."/>
            <person name="Hale W."/>
            <person name="Jakkamsetti A."/>
            <person name="Pham P."/>
            <person name="Ruth R."/>
            <person name="San Lucas F."/>
            <person name="Warren J."/>
            <person name="Zhang J."/>
            <person name="Zhao Z."/>
            <person name="Zhou C."/>
            <person name="Zhu D."/>
            <person name="Lee S."/>
            <person name="Bess C."/>
            <person name="Blankenburg K."/>
            <person name="Forbes L."/>
            <person name="Fu Q."/>
            <person name="Gubbala S."/>
            <person name="Hirani K."/>
            <person name="Jayaseelan J.C."/>
            <person name="Lara F."/>
            <person name="Munidasa M."/>
            <person name="Palculict T."/>
            <person name="Patil S."/>
            <person name="Pu L.-L."/>
            <person name="Saada N."/>
            <person name="Tang L."/>
            <person name="Weissenberger G."/>
            <person name="Zhu Y."/>
            <person name="Hemphill L."/>
            <person name="Shang Y."/>
            <person name="Youmans B."/>
            <person name="Ayvaz T."/>
            <person name="Ross M."/>
            <person name="Santibanez J."/>
            <person name="Aqrawi P."/>
            <person name="Gross S."/>
            <person name="Joshi V."/>
            <person name="Fowler G."/>
            <person name="Nazareth L."/>
            <person name="Reid J."/>
            <person name="Worley K."/>
            <person name="Petrosino J."/>
            <person name="Highlander S."/>
            <person name="Gibbs R."/>
        </authorList>
    </citation>
    <scope>NUCLEOTIDE SEQUENCE [LARGE SCALE GENOMIC DNA]</scope>
    <source>
        <strain evidence="2 3">ATCC 23263</strain>
    </source>
</reference>
<sequence>MNQFGLSAESFTAAPKVVGMKQTLKKLASGEMDRVVLSRDCDEGIALQVKEACAAANVPCVTAGSKKDLGRACGIERPAAVVGFVKAAELSPSEDH</sequence>
<proteinExistence type="predicted"/>
<dbReference type="Proteomes" id="UP000004754">
    <property type="component" value="Unassembled WGS sequence"/>
</dbReference>
<gene>
    <name evidence="2" type="ORF">HMP0721_1516</name>
</gene>
<dbReference type="SUPFAM" id="SSF55315">
    <property type="entry name" value="L30e-like"/>
    <property type="match status" value="1"/>
</dbReference>
<comment type="caution">
    <text evidence="2">The sequence shown here is derived from an EMBL/GenBank/DDBJ whole genome shotgun (WGS) entry which is preliminary data.</text>
</comment>
<dbReference type="InterPro" id="IPR004038">
    <property type="entry name" value="Ribosomal_eL8/eL30/eS12/Gad45"/>
</dbReference>
<dbReference type="RefSeq" id="WP_006598938.1">
    <property type="nucleotide sequence ID" value="NZ_GL622359.1"/>
</dbReference>
<dbReference type="InterPro" id="IPR029064">
    <property type="entry name" value="Ribosomal_eL30-like_sf"/>
</dbReference>
<evidence type="ECO:0000259" key="1">
    <source>
        <dbReference type="Pfam" id="PF01248"/>
    </source>
</evidence>
<dbReference type="GO" id="GO:0005840">
    <property type="term" value="C:ribosome"/>
    <property type="evidence" value="ECO:0007669"/>
    <property type="project" value="UniProtKB-KW"/>
</dbReference>
<dbReference type="eggNOG" id="COG1358">
    <property type="taxonomic scope" value="Bacteria"/>
</dbReference>
<dbReference type="STRING" id="887929.HMP0721_1516"/>
<evidence type="ECO:0000313" key="2">
    <source>
        <dbReference type="EMBL" id="EFV01401.1"/>
    </source>
</evidence>
<name>E6MHN8_9FIRM</name>
<evidence type="ECO:0000313" key="3">
    <source>
        <dbReference type="Proteomes" id="UP000004754"/>
    </source>
</evidence>
<dbReference type="HOGENOM" id="CLU_168063_0_0_9"/>
<protein>
    <submittedName>
        <fullName evidence="2">Ribosomal protein L7Ae</fullName>
    </submittedName>
</protein>